<keyword evidence="6" id="KW-1185">Reference proteome</keyword>
<evidence type="ECO:0000256" key="2">
    <source>
        <dbReference type="ARBA" id="ARBA00023315"/>
    </source>
</evidence>
<dbReference type="InterPro" id="IPR000182">
    <property type="entry name" value="GNAT_dom"/>
</dbReference>
<dbReference type="RefSeq" id="WP_168820324.1">
    <property type="nucleotide sequence ID" value="NZ_CP051217.1"/>
</dbReference>
<dbReference type="SUPFAM" id="SSF55729">
    <property type="entry name" value="Acyl-CoA N-acyltransferases (Nat)"/>
    <property type="match status" value="1"/>
</dbReference>
<dbReference type="InterPro" id="IPR051531">
    <property type="entry name" value="N-acetyltransferase"/>
</dbReference>
<evidence type="ECO:0000256" key="1">
    <source>
        <dbReference type="ARBA" id="ARBA00022679"/>
    </source>
</evidence>
<reference evidence="5 6" key="1">
    <citation type="submission" date="2020-04" db="EMBL/GenBank/DDBJ databases">
        <title>Genome sequence for Sphingorhabdus sp. strain M1.</title>
        <authorList>
            <person name="Park S.-J."/>
        </authorList>
    </citation>
    <scope>NUCLEOTIDE SEQUENCE [LARGE SCALE GENOMIC DNA]</scope>
    <source>
        <strain evidence="5 6">JK6</strain>
    </source>
</reference>
<dbReference type="PANTHER" id="PTHR43792:SF8">
    <property type="entry name" value="[RIBOSOMAL PROTEIN US5]-ALANINE N-ACETYLTRANSFERASE"/>
    <property type="match status" value="1"/>
</dbReference>
<dbReference type="GO" id="GO:0016747">
    <property type="term" value="F:acyltransferase activity, transferring groups other than amino-acyl groups"/>
    <property type="evidence" value="ECO:0007669"/>
    <property type="project" value="InterPro"/>
</dbReference>
<dbReference type="KEGG" id="phao:HF685_12790"/>
<feature type="domain" description="N-acetyltransferase" evidence="4">
    <location>
        <begin position="8"/>
        <end position="170"/>
    </location>
</feature>
<accession>A0A6H2DQV9</accession>
<dbReference type="PANTHER" id="PTHR43792">
    <property type="entry name" value="GNAT FAMILY, PUTATIVE (AFU_ORTHOLOGUE AFUA_3G00765)-RELATED-RELATED"/>
    <property type="match status" value="1"/>
</dbReference>
<proteinExistence type="inferred from homology"/>
<keyword evidence="2" id="KW-0012">Acyltransferase</keyword>
<gene>
    <name evidence="5" type="ORF">HF685_12790</name>
</gene>
<dbReference type="PROSITE" id="PS51186">
    <property type="entry name" value="GNAT"/>
    <property type="match status" value="1"/>
</dbReference>
<protein>
    <submittedName>
        <fullName evidence="5">GNAT family N-acetyltransferase</fullName>
    </submittedName>
</protein>
<dbReference type="Pfam" id="PF13302">
    <property type="entry name" value="Acetyltransf_3"/>
    <property type="match status" value="1"/>
</dbReference>
<name>A0A6H2DQV9_9SPHN</name>
<dbReference type="AlphaFoldDB" id="A0A6H2DQV9"/>
<evidence type="ECO:0000259" key="4">
    <source>
        <dbReference type="PROSITE" id="PS51186"/>
    </source>
</evidence>
<dbReference type="Gene3D" id="3.40.630.30">
    <property type="match status" value="1"/>
</dbReference>
<dbReference type="EMBL" id="CP051217">
    <property type="protein sequence ID" value="QJB70056.1"/>
    <property type="molecule type" value="Genomic_DNA"/>
</dbReference>
<sequence length="192" mass="21103">MFARTPRLLLRPGWPEDVPAVHEAINDEAIVRMLARAPWPYEPEDAANWLASETDPLRPAFLIFERTMGEPRLIGSAGLGQTDDGQTEIGYWLRHSHWDRGFATEAGQAVMDIARSLGHKHLSSGHFEDNPASGHVLRKLGFRPTGRVEQRHSRGRGVTVPCVLYSCNLAGVDPAGDPAGDTECDVMRSLAA</sequence>
<dbReference type="Proteomes" id="UP000501600">
    <property type="component" value="Chromosome"/>
</dbReference>
<dbReference type="InterPro" id="IPR016181">
    <property type="entry name" value="Acyl_CoA_acyltransferase"/>
</dbReference>
<organism evidence="5 6">
    <name type="scientific">Parasphingorhabdus halotolerans</name>
    <dbReference type="NCBI Taxonomy" id="2725558"/>
    <lineage>
        <taxon>Bacteria</taxon>
        <taxon>Pseudomonadati</taxon>
        <taxon>Pseudomonadota</taxon>
        <taxon>Alphaproteobacteria</taxon>
        <taxon>Sphingomonadales</taxon>
        <taxon>Sphingomonadaceae</taxon>
        <taxon>Parasphingorhabdus</taxon>
    </lineage>
</organism>
<evidence type="ECO:0000256" key="3">
    <source>
        <dbReference type="ARBA" id="ARBA00038502"/>
    </source>
</evidence>
<comment type="similarity">
    <text evidence="3">Belongs to the acetyltransferase family. RimJ subfamily.</text>
</comment>
<evidence type="ECO:0000313" key="5">
    <source>
        <dbReference type="EMBL" id="QJB70056.1"/>
    </source>
</evidence>
<keyword evidence="1 5" id="KW-0808">Transferase</keyword>
<evidence type="ECO:0000313" key="6">
    <source>
        <dbReference type="Proteomes" id="UP000501600"/>
    </source>
</evidence>